<dbReference type="eggNOG" id="ENOG502ZGU2">
    <property type="taxonomic scope" value="Bacteria"/>
</dbReference>
<comment type="caution">
    <text evidence="1">The sequence shown here is derived from an EMBL/GenBank/DDBJ whole genome shotgun (WGS) entry which is preliminary data.</text>
</comment>
<evidence type="ECO:0000313" key="1">
    <source>
        <dbReference type="EMBL" id="EAY30907.1"/>
    </source>
</evidence>
<dbReference type="EMBL" id="AAWS01000005">
    <property type="protein sequence ID" value="EAY30907.1"/>
    <property type="molecule type" value="Genomic_DNA"/>
</dbReference>
<reference evidence="1 2" key="1">
    <citation type="submission" date="2007-01" db="EMBL/GenBank/DDBJ databases">
        <authorList>
            <person name="Haygood M."/>
            <person name="Podell S."/>
            <person name="Anderson C."/>
            <person name="Hopkinson B."/>
            <person name="Roe K."/>
            <person name="Barbeau K."/>
            <person name="Gaasterland T."/>
            <person name="Ferriera S."/>
            <person name="Johnson J."/>
            <person name="Kravitz S."/>
            <person name="Beeson K."/>
            <person name="Sutton G."/>
            <person name="Rogers Y.-H."/>
            <person name="Friedman R."/>
            <person name="Frazier M."/>
            <person name="Venter J.C."/>
        </authorList>
    </citation>
    <scope>NUCLEOTIDE SEQUENCE [LARGE SCALE GENOMIC DNA]</scope>
    <source>
        <strain evidence="1 2">ATCC 23134</strain>
    </source>
</reference>
<gene>
    <name evidence="1" type="ORF">M23134_01231</name>
</gene>
<accession>A1ZFY3</accession>
<organism evidence="1 2">
    <name type="scientific">Microscilla marina ATCC 23134</name>
    <dbReference type="NCBI Taxonomy" id="313606"/>
    <lineage>
        <taxon>Bacteria</taxon>
        <taxon>Pseudomonadati</taxon>
        <taxon>Bacteroidota</taxon>
        <taxon>Cytophagia</taxon>
        <taxon>Cytophagales</taxon>
        <taxon>Microscillaceae</taxon>
        <taxon>Microscilla</taxon>
    </lineage>
</organism>
<dbReference type="AlphaFoldDB" id="A1ZFY3"/>
<dbReference type="Proteomes" id="UP000004095">
    <property type="component" value="Unassembled WGS sequence"/>
</dbReference>
<sequence length="85" mass="9527">MAVGILLKKQINYMTINGKVVFQHLGPGFWGIIGNDDKKWRPTNMPKALQVEGLKVTIEAEESAQQMSVFMWGTGIEIKSYEVVS</sequence>
<proteinExistence type="predicted"/>
<evidence type="ECO:0000313" key="2">
    <source>
        <dbReference type="Proteomes" id="UP000004095"/>
    </source>
</evidence>
<name>A1ZFY3_MICM2</name>
<keyword evidence="2" id="KW-1185">Reference proteome</keyword>
<protein>
    <submittedName>
        <fullName evidence="1">Uncharacterized protein</fullName>
    </submittedName>
</protein>